<reference evidence="2" key="1">
    <citation type="submission" date="2018-05" db="EMBL/GenBank/DDBJ databases">
        <authorList>
            <person name="Lanie J.A."/>
            <person name="Ng W.-L."/>
            <person name="Kazmierczak K.M."/>
            <person name="Andrzejewski T.M."/>
            <person name="Davidsen T.M."/>
            <person name="Wayne K.J."/>
            <person name="Tettelin H."/>
            <person name="Glass J.I."/>
            <person name="Rusch D."/>
            <person name="Podicherti R."/>
            <person name="Tsui H.-C.T."/>
            <person name="Winkler M.E."/>
        </authorList>
    </citation>
    <scope>NUCLEOTIDE SEQUENCE</scope>
</reference>
<dbReference type="InterPro" id="IPR002489">
    <property type="entry name" value="Glu_synth_asu_C"/>
</dbReference>
<evidence type="ECO:0000259" key="1">
    <source>
        <dbReference type="Pfam" id="PF01493"/>
    </source>
</evidence>
<dbReference type="PANTHER" id="PTHR43100">
    <property type="entry name" value="GLUTAMATE SYNTHASE [NADPH] SMALL CHAIN"/>
    <property type="match status" value="1"/>
</dbReference>
<proteinExistence type="predicted"/>
<dbReference type="EMBL" id="UINC01041707">
    <property type="protein sequence ID" value="SVB43356.1"/>
    <property type="molecule type" value="Genomic_DNA"/>
</dbReference>
<evidence type="ECO:0000313" key="2">
    <source>
        <dbReference type="EMBL" id="SVB43356.1"/>
    </source>
</evidence>
<dbReference type="Gene3D" id="2.160.20.60">
    <property type="entry name" value="Glutamate synthase, alpha subunit, C-terminal domain"/>
    <property type="match status" value="1"/>
</dbReference>
<gene>
    <name evidence="2" type="ORF">METZ01_LOCUS196210</name>
</gene>
<protein>
    <recommendedName>
        <fullName evidence="1">Glutamate synthase alpha subunit C-terminal domain-containing protein</fullName>
    </recommendedName>
</protein>
<dbReference type="AlphaFoldDB" id="A0A382DXW7"/>
<dbReference type="Pfam" id="PF01493">
    <property type="entry name" value="GXGXG"/>
    <property type="match status" value="1"/>
</dbReference>
<feature type="non-terminal residue" evidence="2">
    <location>
        <position position="1"/>
    </location>
</feature>
<accession>A0A382DXW7</accession>
<feature type="domain" description="Glutamate synthase alpha subunit C-terminal" evidence="1">
    <location>
        <begin position="1"/>
        <end position="46"/>
    </location>
</feature>
<dbReference type="GO" id="GO:0016491">
    <property type="term" value="F:oxidoreductase activity"/>
    <property type="evidence" value="ECO:0007669"/>
    <property type="project" value="InterPro"/>
</dbReference>
<name>A0A382DXW7_9ZZZZ</name>
<dbReference type="InterPro" id="IPR036485">
    <property type="entry name" value="Glu_synth_asu_C_sf"/>
</dbReference>
<dbReference type="InterPro" id="IPR051394">
    <property type="entry name" value="Glutamate_Synthase"/>
</dbReference>
<dbReference type="PANTHER" id="PTHR43100:SF1">
    <property type="entry name" value="GLUTAMATE SYNTHASE [NADPH] SMALL CHAIN"/>
    <property type="match status" value="1"/>
</dbReference>
<dbReference type="SUPFAM" id="SSF69336">
    <property type="entry name" value="Alpha subunit of glutamate synthase, C-terminal domain"/>
    <property type="match status" value="1"/>
</dbReference>
<sequence length="108" mass="12500">VVVLGKSGDNFGAGMTGGMAFVYDEDKKFQLRVNPETLFFDQIRSDYWTNELYQIILKHYQNTASQHAKRILDGWENEKNKFIQICPKEVVAMLPQPLGFEMRLKQAN</sequence>
<organism evidence="2">
    <name type="scientific">marine metagenome</name>
    <dbReference type="NCBI Taxonomy" id="408172"/>
    <lineage>
        <taxon>unclassified sequences</taxon>
        <taxon>metagenomes</taxon>
        <taxon>ecological metagenomes</taxon>
    </lineage>
</organism>